<dbReference type="SUPFAM" id="SSF54909">
    <property type="entry name" value="Dimeric alpha+beta barrel"/>
    <property type="match status" value="1"/>
</dbReference>
<comment type="caution">
    <text evidence="2">The sequence shown here is derived from an EMBL/GenBank/DDBJ whole genome shotgun (WGS) entry which is preliminary data.</text>
</comment>
<feature type="region of interest" description="Disordered" evidence="1">
    <location>
        <begin position="135"/>
        <end position="167"/>
    </location>
</feature>
<evidence type="ECO:0008006" key="4">
    <source>
        <dbReference type="Google" id="ProtNLM"/>
    </source>
</evidence>
<dbReference type="RefSeq" id="WP_020274918.1">
    <property type="nucleotide sequence ID" value="NZ_KE354298.1"/>
</dbReference>
<name>S4MJW1_9ACTN</name>
<feature type="compositionally biased region" description="Pro residues" evidence="1">
    <location>
        <begin position="154"/>
        <end position="167"/>
    </location>
</feature>
<accession>S4MJW1</accession>
<dbReference type="AlphaFoldDB" id="S4MJW1"/>
<proteinExistence type="predicted"/>
<dbReference type="Proteomes" id="UP000015001">
    <property type="component" value="Unassembled WGS sequence"/>
</dbReference>
<evidence type="ECO:0000256" key="1">
    <source>
        <dbReference type="SAM" id="MobiDB-lite"/>
    </source>
</evidence>
<protein>
    <recommendedName>
        <fullName evidence="4">ABM domain-containing protein</fullName>
    </recommendedName>
</protein>
<keyword evidence="3" id="KW-1185">Reference proteome</keyword>
<reference evidence="2 3" key="1">
    <citation type="submission" date="2013-02" db="EMBL/GenBank/DDBJ databases">
        <title>Draft Genome Sequence of Streptomyces afghaniensis, Which Produces Compounds of the Julimycin B-Complex.</title>
        <authorList>
            <person name="Gruening B.A."/>
            <person name="Praeg A."/>
            <person name="Erxleben A."/>
            <person name="Guenther S."/>
            <person name="Fiedler H.-P."/>
            <person name="Goodfellow M."/>
            <person name="Mueller M."/>
        </authorList>
    </citation>
    <scope>NUCLEOTIDE SEQUENCE [LARGE SCALE GENOMIC DNA]</scope>
    <source>
        <strain evidence="2 3">772</strain>
    </source>
</reference>
<dbReference type="PATRIC" id="fig|1283301.3.peg.6009"/>
<sequence>MTEKTTEETAGETCPLYCTVILWDLSRSQQTVASLRSYLRDYAVEAYAKTPGLRQKVWISSTGPEGEQWGAVYLWDTEEAAYGRPPGVSKVVELIGYRPTERRYFSVEAATEGPSPVGPLVAGLGLAYREGAPEPLTRPREFLPPGKDAFIPAAPAPAPHPPQRPVS</sequence>
<gene>
    <name evidence="2" type="ORF">STAFG_6049</name>
</gene>
<organism evidence="2 3">
    <name type="scientific">Streptomyces afghaniensis 772</name>
    <dbReference type="NCBI Taxonomy" id="1283301"/>
    <lineage>
        <taxon>Bacteria</taxon>
        <taxon>Bacillati</taxon>
        <taxon>Actinomycetota</taxon>
        <taxon>Actinomycetes</taxon>
        <taxon>Kitasatosporales</taxon>
        <taxon>Streptomycetaceae</taxon>
        <taxon>Streptomyces</taxon>
    </lineage>
</organism>
<dbReference type="Gene3D" id="3.30.70.100">
    <property type="match status" value="1"/>
</dbReference>
<dbReference type="EMBL" id="AOPY01001534">
    <property type="protein sequence ID" value="EPJ36891.1"/>
    <property type="molecule type" value="Genomic_DNA"/>
</dbReference>
<evidence type="ECO:0000313" key="2">
    <source>
        <dbReference type="EMBL" id="EPJ36891.1"/>
    </source>
</evidence>
<dbReference type="InterPro" id="IPR011008">
    <property type="entry name" value="Dimeric_a/b-barrel"/>
</dbReference>
<evidence type="ECO:0000313" key="3">
    <source>
        <dbReference type="Proteomes" id="UP000015001"/>
    </source>
</evidence>
<dbReference type="HOGENOM" id="CLU_135662_0_0_11"/>